<dbReference type="Proteomes" id="UP000831796">
    <property type="component" value="Chromosome"/>
</dbReference>
<sequence>MVDPKTEAERSAADFAIGFEQDFALHHQQQAFLPATTSPELTVRLDEAYTTYCPEGLQCIVGPSAWPKLAITDAQGQTQEVRLPKNRPSSNRVTWLDTTNIKANGRRYLLTYTRWEIEQTPEKGKMPAKQAWALWFRVAKVNP</sequence>
<dbReference type="RefSeq" id="WP_244674807.1">
    <property type="nucleotide sequence ID" value="NZ_CP095046.1"/>
</dbReference>
<dbReference type="KEGG" id="hcu:MUN79_22680"/>
<organism evidence="1 2">
    <name type="scientific">Hymenobacter cellulosilyticus</name>
    <dbReference type="NCBI Taxonomy" id="2932248"/>
    <lineage>
        <taxon>Bacteria</taxon>
        <taxon>Pseudomonadati</taxon>
        <taxon>Bacteroidota</taxon>
        <taxon>Cytophagia</taxon>
        <taxon>Cytophagales</taxon>
        <taxon>Hymenobacteraceae</taxon>
        <taxon>Hymenobacter</taxon>
    </lineage>
</organism>
<gene>
    <name evidence="1" type="ORF">MUN79_22680</name>
</gene>
<accession>A0A8T9Q6J1</accession>
<evidence type="ECO:0000313" key="2">
    <source>
        <dbReference type="Proteomes" id="UP000831796"/>
    </source>
</evidence>
<proteinExistence type="predicted"/>
<protein>
    <submittedName>
        <fullName evidence="1">Uncharacterized protein</fullName>
    </submittedName>
</protein>
<dbReference type="EMBL" id="CP095046">
    <property type="protein sequence ID" value="UOQ71400.1"/>
    <property type="molecule type" value="Genomic_DNA"/>
</dbReference>
<keyword evidence="2" id="KW-1185">Reference proteome</keyword>
<evidence type="ECO:0000313" key="1">
    <source>
        <dbReference type="EMBL" id="UOQ71400.1"/>
    </source>
</evidence>
<dbReference type="AlphaFoldDB" id="A0A8T9Q6J1"/>
<name>A0A8T9Q6J1_9BACT</name>
<reference evidence="1" key="1">
    <citation type="submission" date="2022-04" db="EMBL/GenBank/DDBJ databases">
        <title>Hymenobacter sp. isolated from the air.</title>
        <authorList>
            <person name="Won M."/>
            <person name="Lee C.-M."/>
            <person name="Woen H.-Y."/>
            <person name="Kwon S.-W."/>
        </authorList>
    </citation>
    <scope>NUCLEOTIDE SEQUENCE</scope>
    <source>
        <strain evidence="1">5116S-3</strain>
    </source>
</reference>